<dbReference type="Proteomes" id="UP000198988">
    <property type="component" value="Unassembled WGS sequence"/>
</dbReference>
<reference evidence="2" key="1">
    <citation type="submission" date="2016-06" db="EMBL/GenBank/DDBJ databases">
        <authorList>
            <person name="Petersen J."/>
            <person name="Sayavedra L."/>
        </authorList>
    </citation>
    <scope>NUCLEOTIDE SEQUENCE [LARGE SCALE GENOMIC DNA]</scope>
    <source>
        <strain evidence="2">BazSymA</strain>
    </source>
</reference>
<gene>
    <name evidence="1" type="ORF">BAZSYMA_ACONTIG00236_0</name>
</gene>
<organism evidence="1 2">
    <name type="scientific">Bathymodiolus azoricus thioautotrophic gill symbiont</name>
    <dbReference type="NCBI Taxonomy" id="235205"/>
    <lineage>
        <taxon>Bacteria</taxon>
        <taxon>Pseudomonadati</taxon>
        <taxon>Pseudomonadota</taxon>
        <taxon>Gammaproteobacteria</taxon>
        <taxon>sulfur-oxidizing symbionts</taxon>
    </lineage>
</organism>
<evidence type="ECO:0000313" key="2">
    <source>
        <dbReference type="Proteomes" id="UP000198988"/>
    </source>
</evidence>
<proteinExistence type="predicted"/>
<dbReference type="AlphaFoldDB" id="A0A1H6M6M5"/>
<sequence length="55" mass="6137">MASKQSNSTGLQLADLIARPIGLNCLRPKQTNKSFEVIKEKIVNNKVFPDNKKPL</sequence>
<protein>
    <submittedName>
        <fullName evidence="1">Uncharacterized protein</fullName>
    </submittedName>
</protein>
<name>A0A1H6M6M5_9GAMM</name>
<dbReference type="EMBL" id="CDSC02000351">
    <property type="protein sequence ID" value="SEH94564.1"/>
    <property type="molecule type" value="Genomic_DNA"/>
</dbReference>
<evidence type="ECO:0000313" key="1">
    <source>
        <dbReference type="EMBL" id="SEH94564.1"/>
    </source>
</evidence>
<accession>A0A1H6M6M5</accession>